<organism evidence="1">
    <name type="scientific">marine sediment metagenome</name>
    <dbReference type="NCBI Taxonomy" id="412755"/>
    <lineage>
        <taxon>unclassified sequences</taxon>
        <taxon>metagenomes</taxon>
        <taxon>ecological metagenomes</taxon>
    </lineage>
</organism>
<dbReference type="PANTHER" id="PTHR42899">
    <property type="entry name" value="SPERMATOGENESIS-ASSOCIATED PROTEIN 20"/>
    <property type="match status" value="1"/>
</dbReference>
<dbReference type="SUPFAM" id="SSF48208">
    <property type="entry name" value="Six-hairpin glycosidases"/>
    <property type="match status" value="1"/>
</dbReference>
<dbReference type="InterPro" id="IPR008928">
    <property type="entry name" value="6-hairpin_glycosidase_sf"/>
</dbReference>
<dbReference type="InterPro" id="IPR012341">
    <property type="entry name" value="6hp_glycosidase-like_sf"/>
</dbReference>
<dbReference type="Gene3D" id="1.50.10.10">
    <property type="match status" value="1"/>
</dbReference>
<feature type="non-terminal residue" evidence="1">
    <location>
        <position position="1"/>
    </location>
</feature>
<evidence type="ECO:0000313" key="1">
    <source>
        <dbReference type="EMBL" id="GAG92304.1"/>
    </source>
</evidence>
<dbReference type="InterPro" id="IPR024705">
    <property type="entry name" value="Ssp411"/>
</dbReference>
<protein>
    <recommendedName>
        <fullName evidence="2">DUF255 domain-containing protein</fullName>
    </recommendedName>
</protein>
<dbReference type="PANTHER" id="PTHR42899:SF1">
    <property type="entry name" value="SPERMATOGENESIS-ASSOCIATED PROTEIN 20"/>
    <property type="match status" value="1"/>
</dbReference>
<name>X1B929_9ZZZZ</name>
<comment type="caution">
    <text evidence="1">The sequence shown here is derived from an EMBL/GenBank/DDBJ whole genome shotgun (WGS) entry which is preliminary data.</text>
</comment>
<sequence length="291" mass="33709">GIYDHIGFGFHRYSTDSSWLVPHFEKMLYDQALIAIAYVEAYQATKNPEYKKTAQEIFTYVIRDMTSPEGGFYSAEDADSEGEEGKFYLWSGKELENILEKDEYALATSVYNIEESGNYLDQTSGRKTGKNILHLKQLLEKNTQDKISRIRLKIFNKREKRIHPHKDDKILTDWNGLMIAALVKGAVAFQDDNYLNVAKKGVEFILSNLYTSNGGLLHRYKDGTSEILGYLTDYSFLIWALIELYEATFEVFYLKTAINLHQKQIEKFWDENIGGFYFTATNSEELLIRQK</sequence>
<proteinExistence type="predicted"/>
<dbReference type="AlphaFoldDB" id="X1B929"/>
<accession>X1B929</accession>
<reference evidence="1" key="1">
    <citation type="journal article" date="2014" name="Front. Microbiol.">
        <title>High frequency of phylogenetically diverse reductive dehalogenase-homologous genes in deep subseafloor sedimentary metagenomes.</title>
        <authorList>
            <person name="Kawai M."/>
            <person name="Futagami T."/>
            <person name="Toyoda A."/>
            <person name="Takaki Y."/>
            <person name="Nishi S."/>
            <person name="Hori S."/>
            <person name="Arai W."/>
            <person name="Tsubouchi T."/>
            <person name="Morono Y."/>
            <person name="Uchiyama I."/>
            <person name="Ito T."/>
            <person name="Fujiyama A."/>
            <person name="Inagaki F."/>
            <person name="Takami H."/>
        </authorList>
    </citation>
    <scope>NUCLEOTIDE SEQUENCE</scope>
    <source>
        <strain evidence="1">Expedition CK06-06</strain>
    </source>
</reference>
<evidence type="ECO:0008006" key="2">
    <source>
        <dbReference type="Google" id="ProtNLM"/>
    </source>
</evidence>
<dbReference type="Gene3D" id="1.50.10.20">
    <property type="match status" value="1"/>
</dbReference>
<feature type="non-terminal residue" evidence="1">
    <location>
        <position position="291"/>
    </location>
</feature>
<gene>
    <name evidence="1" type="ORF">S01H4_38523</name>
</gene>
<dbReference type="GO" id="GO:0005975">
    <property type="term" value="P:carbohydrate metabolic process"/>
    <property type="evidence" value="ECO:0007669"/>
    <property type="project" value="InterPro"/>
</dbReference>
<dbReference type="EMBL" id="BART01020783">
    <property type="protein sequence ID" value="GAG92304.1"/>
    <property type="molecule type" value="Genomic_DNA"/>
</dbReference>